<dbReference type="InterPro" id="IPR006311">
    <property type="entry name" value="TAT_signal"/>
</dbReference>
<dbReference type="RefSeq" id="WP_345565332.1">
    <property type="nucleotide sequence ID" value="NZ_BAAAZX010000011.1"/>
</dbReference>
<gene>
    <name evidence="5" type="ORF">GCM10022232_42590</name>
</gene>
<proteinExistence type="predicted"/>
<dbReference type="InterPro" id="IPR050791">
    <property type="entry name" value="Aldo-Keto_reductase"/>
</dbReference>
<evidence type="ECO:0000256" key="3">
    <source>
        <dbReference type="SAM" id="Phobius"/>
    </source>
</evidence>
<evidence type="ECO:0000313" key="5">
    <source>
        <dbReference type="EMBL" id="GAA4000076.1"/>
    </source>
</evidence>
<feature type="region of interest" description="Disordered" evidence="2">
    <location>
        <begin position="1"/>
        <end position="20"/>
    </location>
</feature>
<dbReference type="Proteomes" id="UP001500456">
    <property type="component" value="Unassembled WGS sequence"/>
</dbReference>
<keyword evidence="3" id="KW-0472">Membrane</keyword>
<accession>A0ABP7RNW2</accession>
<dbReference type="SUPFAM" id="SSF51430">
    <property type="entry name" value="NAD(P)-linked oxidoreductase"/>
    <property type="match status" value="1"/>
</dbReference>
<feature type="domain" description="NADP-dependent oxidoreductase" evidence="4">
    <location>
        <begin position="88"/>
        <end position="382"/>
    </location>
</feature>
<dbReference type="EMBL" id="BAAAZX010000011">
    <property type="protein sequence ID" value="GAA4000076.1"/>
    <property type="molecule type" value="Genomic_DNA"/>
</dbReference>
<dbReference type="CDD" id="cd19078">
    <property type="entry name" value="AKR_AKR13C1_2"/>
    <property type="match status" value="1"/>
</dbReference>
<protein>
    <submittedName>
        <fullName evidence="5">Aldo/keto reductase</fullName>
    </submittedName>
</protein>
<feature type="compositionally biased region" description="Polar residues" evidence="2">
    <location>
        <begin position="1"/>
        <end position="13"/>
    </location>
</feature>
<evidence type="ECO:0000313" key="6">
    <source>
        <dbReference type="Proteomes" id="UP001500456"/>
    </source>
</evidence>
<dbReference type="InterPro" id="IPR036812">
    <property type="entry name" value="NAD(P)_OxRdtase_dom_sf"/>
</dbReference>
<dbReference type="PANTHER" id="PTHR43625:SF77">
    <property type="entry name" value="ALDO-KETO REDUCTASE"/>
    <property type="match status" value="1"/>
</dbReference>
<dbReference type="InterPro" id="IPR023210">
    <property type="entry name" value="NADP_OxRdtase_dom"/>
</dbReference>
<keyword evidence="6" id="KW-1185">Reference proteome</keyword>
<feature type="transmembrane region" description="Helical" evidence="3">
    <location>
        <begin position="22"/>
        <end position="42"/>
    </location>
</feature>
<dbReference type="Gene3D" id="3.20.20.100">
    <property type="entry name" value="NADP-dependent oxidoreductase domain"/>
    <property type="match status" value="1"/>
</dbReference>
<evidence type="ECO:0000259" key="4">
    <source>
        <dbReference type="Pfam" id="PF00248"/>
    </source>
</evidence>
<comment type="caution">
    <text evidence="5">The sequence shown here is derived from an EMBL/GenBank/DDBJ whole genome shotgun (WGS) entry which is preliminary data.</text>
</comment>
<dbReference type="PANTHER" id="PTHR43625">
    <property type="entry name" value="AFLATOXIN B1 ALDEHYDE REDUCTASE"/>
    <property type="match status" value="1"/>
</dbReference>
<organism evidence="5 6">
    <name type="scientific">Streptomyces plumbiresistens</name>
    <dbReference type="NCBI Taxonomy" id="511811"/>
    <lineage>
        <taxon>Bacteria</taxon>
        <taxon>Bacillati</taxon>
        <taxon>Actinomycetota</taxon>
        <taxon>Actinomycetes</taxon>
        <taxon>Kitasatosporales</taxon>
        <taxon>Streptomycetaceae</taxon>
        <taxon>Streptomyces</taxon>
    </lineage>
</organism>
<sequence length="408" mass="43800">MHEQDSTPNGNSTDRGRRGRRGFLMGAAGLAATSVVAAPATLAQAHTASSATGAKGPVGRRNPVTAAITQTGHRRLGSGPASLKVSGIGLGTQTMPGNLYGPVTSRKDMVALVRTAFDQGVTFFDTAEAYGPFESERILGEALRTVRDDVVIASKFGWNIDPDTGANTGLNSRPDHIRQVVDGILKRLRTDHIDLLYQHRVDPTVPIEDVADTVKDLIAQGKVLHWGLSEPGLGTIRRAHAVLPLTAIQNEYSTLWRGPEEQVLPLCEELGIGFVCFSPLGTGFTTGTINPYTRFTEGDRRTATPRNSRDNMAANMPLVQLLQDWAVRKGSTPAQIDLAWLLAQKPWIVPIPSTTRLSHLLENIGAEEVRFSPDELQELNAAVASITIHGARLSPAGLALTGVEAPPR</sequence>
<evidence type="ECO:0000256" key="1">
    <source>
        <dbReference type="ARBA" id="ARBA00023002"/>
    </source>
</evidence>
<keyword evidence="3" id="KW-0812">Transmembrane</keyword>
<dbReference type="Pfam" id="PF00248">
    <property type="entry name" value="Aldo_ket_red"/>
    <property type="match status" value="1"/>
</dbReference>
<name>A0ABP7RNW2_9ACTN</name>
<dbReference type="PROSITE" id="PS51318">
    <property type="entry name" value="TAT"/>
    <property type="match status" value="1"/>
</dbReference>
<keyword evidence="1" id="KW-0560">Oxidoreductase</keyword>
<reference evidence="6" key="1">
    <citation type="journal article" date="2019" name="Int. J. Syst. Evol. Microbiol.">
        <title>The Global Catalogue of Microorganisms (GCM) 10K type strain sequencing project: providing services to taxonomists for standard genome sequencing and annotation.</title>
        <authorList>
            <consortium name="The Broad Institute Genomics Platform"/>
            <consortium name="The Broad Institute Genome Sequencing Center for Infectious Disease"/>
            <person name="Wu L."/>
            <person name="Ma J."/>
        </authorList>
    </citation>
    <scope>NUCLEOTIDE SEQUENCE [LARGE SCALE GENOMIC DNA]</scope>
    <source>
        <strain evidence="6">JCM 16924</strain>
    </source>
</reference>
<evidence type="ECO:0000256" key="2">
    <source>
        <dbReference type="SAM" id="MobiDB-lite"/>
    </source>
</evidence>
<keyword evidence="3" id="KW-1133">Transmembrane helix</keyword>